<feature type="region of interest" description="Disordered" evidence="1">
    <location>
        <begin position="23"/>
        <end position="59"/>
    </location>
</feature>
<dbReference type="PANTHER" id="PTHR47417">
    <property type="entry name" value="SMR DOMAIN-CONTAINING PROTEIN YPL199C"/>
    <property type="match status" value="1"/>
</dbReference>
<dbReference type="InterPro" id="IPR013899">
    <property type="entry name" value="DUF1771"/>
</dbReference>
<dbReference type="AlphaFoldDB" id="A0AAD4BZU5"/>
<sequence>MLYLIAGAVAVYAAYQYFFGDDRDDRPPSRTYKSSQPPVHRRDERQQRQSIDSSRRDDITPEEVYASLRARAKQEGDLMAQCYQQSKEAYERRDRARAKALSDEGKRHALKMETLNADASTTIFKENNRDRDPCEVDLHGLFVKEAIAYSEKAVSGARRRGYSEIRLIVGQGNHSEKGIPRLKPALQEDMQMRGHHVEADPKNPGVLVVQLGSR</sequence>
<reference evidence="3" key="1">
    <citation type="submission" date="2019-10" db="EMBL/GenBank/DDBJ databases">
        <authorList>
            <consortium name="DOE Joint Genome Institute"/>
            <person name="Kuo A."/>
            <person name="Miyauchi S."/>
            <person name="Kiss E."/>
            <person name="Drula E."/>
            <person name="Kohler A."/>
            <person name="Sanchez-Garcia M."/>
            <person name="Andreopoulos B."/>
            <person name="Barry K.W."/>
            <person name="Bonito G."/>
            <person name="Buee M."/>
            <person name="Carver A."/>
            <person name="Chen C."/>
            <person name="Cichocki N."/>
            <person name="Clum A."/>
            <person name="Culley D."/>
            <person name="Crous P.W."/>
            <person name="Fauchery L."/>
            <person name="Girlanda M."/>
            <person name="Hayes R."/>
            <person name="Keri Z."/>
            <person name="LaButti K."/>
            <person name="Lipzen A."/>
            <person name="Lombard V."/>
            <person name="Magnuson J."/>
            <person name="Maillard F."/>
            <person name="Morin E."/>
            <person name="Murat C."/>
            <person name="Nolan M."/>
            <person name="Ohm R."/>
            <person name="Pangilinan J."/>
            <person name="Pereira M."/>
            <person name="Perotto S."/>
            <person name="Peter M."/>
            <person name="Riley R."/>
            <person name="Sitrit Y."/>
            <person name="Stielow B."/>
            <person name="Szollosi G."/>
            <person name="Zifcakova L."/>
            <person name="Stursova M."/>
            <person name="Spatafora J.W."/>
            <person name="Tedersoo L."/>
            <person name="Vaario L.-M."/>
            <person name="Yamada A."/>
            <person name="Yan M."/>
            <person name="Wang P."/>
            <person name="Xu J."/>
            <person name="Bruns T."/>
            <person name="Baldrian P."/>
            <person name="Vilgalys R."/>
            <person name="Henrissat B."/>
            <person name="Grigoriev I.V."/>
            <person name="Hibbett D."/>
            <person name="Nagy L.G."/>
            <person name="Martin F.M."/>
        </authorList>
    </citation>
    <scope>NUCLEOTIDE SEQUENCE</scope>
    <source>
        <strain evidence="3">BED1</strain>
    </source>
</reference>
<dbReference type="Gene3D" id="3.30.1370.110">
    <property type="match status" value="1"/>
</dbReference>
<proteinExistence type="predicted"/>
<feature type="compositionally biased region" description="Basic and acidic residues" evidence="1">
    <location>
        <begin position="40"/>
        <end position="59"/>
    </location>
</feature>
<keyword evidence="4" id="KW-1185">Reference proteome</keyword>
<protein>
    <recommendedName>
        <fullName evidence="2">Smr domain-containing protein</fullName>
    </recommendedName>
</protein>
<dbReference type="Pfam" id="PF01713">
    <property type="entry name" value="Smr"/>
    <property type="match status" value="1"/>
</dbReference>
<dbReference type="SMART" id="SM01162">
    <property type="entry name" value="DUF1771"/>
    <property type="match status" value="1"/>
</dbReference>
<dbReference type="PANTHER" id="PTHR47417:SF1">
    <property type="entry name" value="SMR DOMAIN-CONTAINING PROTEIN YPL199C"/>
    <property type="match status" value="1"/>
</dbReference>
<evidence type="ECO:0000256" key="1">
    <source>
        <dbReference type="SAM" id="MobiDB-lite"/>
    </source>
</evidence>
<evidence type="ECO:0000259" key="2">
    <source>
        <dbReference type="PROSITE" id="PS50828"/>
    </source>
</evidence>
<dbReference type="Proteomes" id="UP001194468">
    <property type="component" value="Unassembled WGS sequence"/>
</dbReference>
<name>A0AAD4BZU5_BOLED</name>
<dbReference type="SMART" id="SM00463">
    <property type="entry name" value="SMR"/>
    <property type="match status" value="1"/>
</dbReference>
<dbReference type="Pfam" id="PF08590">
    <property type="entry name" value="DUF1771"/>
    <property type="match status" value="1"/>
</dbReference>
<dbReference type="PROSITE" id="PS50828">
    <property type="entry name" value="SMR"/>
    <property type="match status" value="1"/>
</dbReference>
<dbReference type="InterPro" id="IPR002625">
    <property type="entry name" value="Smr_dom"/>
</dbReference>
<gene>
    <name evidence="3" type="ORF">L210DRAFT_3530386</name>
</gene>
<reference evidence="3" key="2">
    <citation type="journal article" date="2020" name="Nat. Commun.">
        <title>Large-scale genome sequencing of mycorrhizal fungi provides insights into the early evolution of symbiotic traits.</title>
        <authorList>
            <person name="Miyauchi S."/>
            <person name="Kiss E."/>
            <person name="Kuo A."/>
            <person name="Drula E."/>
            <person name="Kohler A."/>
            <person name="Sanchez-Garcia M."/>
            <person name="Morin E."/>
            <person name="Andreopoulos B."/>
            <person name="Barry K.W."/>
            <person name="Bonito G."/>
            <person name="Buee M."/>
            <person name="Carver A."/>
            <person name="Chen C."/>
            <person name="Cichocki N."/>
            <person name="Clum A."/>
            <person name="Culley D."/>
            <person name="Crous P.W."/>
            <person name="Fauchery L."/>
            <person name="Girlanda M."/>
            <person name="Hayes R.D."/>
            <person name="Keri Z."/>
            <person name="LaButti K."/>
            <person name="Lipzen A."/>
            <person name="Lombard V."/>
            <person name="Magnuson J."/>
            <person name="Maillard F."/>
            <person name="Murat C."/>
            <person name="Nolan M."/>
            <person name="Ohm R.A."/>
            <person name="Pangilinan J."/>
            <person name="Pereira M.F."/>
            <person name="Perotto S."/>
            <person name="Peter M."/>
            <person name="Pfister S."/>
            <person name="Riley R."/>
            <person name="Sitrit Y."/>
            <person name="Stielow J.B."/>
            <person name="Szollosi G."/>
            <person name="Zifcakova L."/>
            <person name="Stursova M."/>
            <person name="Spatafora J.W."/>
            <person name="Tedersoo L."/>
            <person name="Vaario L.M."/>
            <person name="Yamada A."/>
            <person name="Yan M."/>
            <person name="Wang P."/>
            <person name="Xu J."/>
            <person name="Bruns T."/>
            <person name="Baldrian P."/>
            <person name="Vilgalys R."/>
            <person name="Dunand C."/>
            <person name="Henrissat B."/>
            <person name="Grigoriev I.V."/>
            <person name="Hibbett D."/>
            <person name="Nagy L.G."/>
            <person name="Martin F.M."/>
        </authorList>
    </citation>
    <scope>NUCLEOTIDE SEQUENCE</scope>
    <source>
        <strain evidence="3">BED1</strain>
    </source>
</reference>
<dbReference type="SUPFAM" id="SSF160443">
    <property type="entry name" value="SMR domain-like"/>
    <property type="match status" value="1"/>
</dbReference>
<accession>A0AAD4BZU5</accession>
<feature type="domain" description="Smr" evidence="2">
    <location>
        <begin position="136"/>
        <end position="212"/>
    </location>
</feature>
<evidence type="ECO:0000313" key="3">
    <source>
        <dbReference type="EMBL" id="KAF8444633.1"/>
    </source>
</evidence>
<comment type="caution">
    <text evidence="3">The sequence shown here is derived from an EMBL/GenBank/DDBJ whole genome shotgun (WGS) entry which is preliminary data.</text>
</comment>
<dbReference type="EMBL" id="WHUW01000006">
    <property type="protein sequence ID" value="KAF8444633.1"/>
    <property type="molecule type" value="Genomic_DNA"/>
</dbReference>
<dbReference type="InterPro" id="IPR053020">
    <property type="entry name" value="Smr_domain_protein"/>
</dbReference>
<organism evidence="3 4">
    <name type="scientific">Boletus edulis BED1</name>
    <dbReference type="NCBI Taxonomy" id="1328754"/>
    <lineage>
        <taxon>Eukaryota</taxon>
        <taxon>Fungi</taxon>
        <taxon>Dikarya</taxon>
        <taxon>Basidiomycota</taxon>
        <taxon>Agaricomycotina</taxon>
        <taxon>Agaricomycetes</taxon>
        <taxon>Agaricomycetidae</taxon>
        <taxon>Boletales</taxon>
        <taxon>Boletineae</taxon>
        <taxon>Boletaceae</taxon>
        <taxon>Boletoideae</taxon>
        <taxon>Boletus</taxon>
    </lineage>
</organism>
<evidence type="ECO:0000313" key="4">
    <source>
        <dbReference type="Proteomes" id="UP001194468"/>
    </source>
</evidence>
<dbReference type="InterPro" id="IPR036063">
    <property type="entry name" value="Smr_dom_sf"/>
</dbReference>